<keyword evidence="5" id="KW-1185">Reference proteome</keyword>
<feature type="chain" id="PRO_5042181698" description="Ig-like domain-containing protein" evidence="3">
    <location>
        <begin position="30"/>
        <end position="423"/>
    </location>
</feature>
<keyword evidence="2" id="KW-0812">Transmembrane</keyword>
<evidence type="ECO:0008006" key="6">
    <source>
        <dbReference type="Google" id="ProtNLM"/>
    </source>
</evidence>
<evidence type="ECO:0000256" key="2">
    <source>
        <dbReference type="SAM" id="Phobius"/>
    </source>
</evidence>
<reference evidence="4" key="1">
    <citation type="journal article" date="2023" name="PLoS Negl. Trop. Dis.">
        <title>A genome sequence for Biomphalaria pfeifferi, the major vector snail for the human-infecting parasite Schistosoma mansoni.</title>
        <authorList>
            <person name="Bu L."/>
            <person name="Lu L."/>
            <person name="Laidemitt M.R."/>
            <person name="Zhang S.M."/>
            <person name="Mutuku M."/>
            <person name="Mkoji G."/>
            <person name="Steinauer M."/>
            <person name="Loker E.S."/>
        </authorList>
    </citation>
    <scope>NUCLEOTIDE SEQUENCE</scope>
    <source>
        <strain evidence="4">KasaAsao</strain>
    </source>
</reference>
<feature type="region of interest" description="Disordered" evidence="1">
    <location>
        <begin position="325"/>
        <end position="351"/>
    </location>
</feature>
<keyword evidence="2" id="KW-0472">Membrane</keyword>
<comment type="caution">
    <text evidence="4">The sequence shown here is derived from an EMBL/GenBank/DDBJ whole genome shotgun (WGS) entry which is preliminary data.</text>
</comment>
<evidence type="ECO:0000313" key="4">
    <source>
        <dbReference type="EMBL" id="KAK0048399.1"/>
    </source>
</evidence>
<feature type="transmembrane region" description="Helical" evidence="2">
    <location>
        <begin position="293"/>
        <end position="318"/>
    </location>
</feature>
<name>A0AAD8B6N4_BIOPF</name>
<evidence type="ECO:0000313" key="5">
    <source>
        <dbReference type="Proteomes" id="UP001233172"/>
    </source>
</evidence>
<dbReference type="EMBL" id="JASAOG010000138">
    <property type="protein sequence ID" value="KAK0048399.1"/>
    <property type="molecule type" value="Genomic_DNA"/>
</dbReference>
<sequence>MNLLLSSPVQCHIKVVLLSLLMIVVCVNANEDQCLHEQHDNMVRFHCPVNHSYQKMMMWTFREVSMPASKVFLSCRGEICREDTLNRHTPYFDYNVPQYKEDYCVVTLTNFTLSQLQISCTDTFDPHYVLCVWNLNIASNSHDTTSALEWTSGVPKRACSDNDVGGNAVNIESMSVPRGKAFDVRIDYFHTSVKAMYWEVCTNEGSLMVANCSTRVSDNSFTCRTNNDAYSSLFHTNLVLQDGNVVLNFMLTTYTITKLKVKCYKYFHYSRTDTKIWDISLTDNQESESKDEYFLPIFISLAVFVTILIFVVIVCLVCRRRKNSRPRLPRPRPTTSRVRDRVSTAARNTPQQTNVSLWLTQISAQLQTSSYIQRPPPYDEPPAYESLDHSAGHIAMRTISIINEGLSESRDFDLEPPPPYPTM</sequence>
<proteinExistence type="predicted"/>
<dbReference type="Proteomes" id="UP001233172">
    <property type="component" value="Unassembled WGS sequence"/>
</dbReference>
<evidence type="ECO:0000256" key="3">
    <source>
        <dbReference type="SAM" id="SignalP"/>
    </source>
</evidence>
<keyword evidence="2" id="KW-1133">Transmembrane helix</keyword>
<evidence type="ECO:0000256" key="1">
    <source>
        <dbReference type="SAM" id="MobiDB-lite"/>
    </source>
</evidence>
<organism evidence="4 5">
    <name type="scientific">Biomphalaria pfeifferi</name>
    <name type="common">Bloodfluke planorb</name>
    <name type="synonym">Freshwater snail</name>
    <dbReference type="NCBI Taxonomy" id="112525"/>
    <lineage>
        <taxon>Eukaryota</taxon>
        <taxon>Metazoa</taxon>
        <taxon>Spiralia</taxon>
        <taxon>Lophotrochozoa</taxon>
        <taxon>Mollusca</taxon>
        <taxon>Gastropoda</taxon>
        <taxon>Heterobranchia</taxon>
        <taxon>Euthyneura</taxon>
        <taxon>Panpulmonata</taxon>
        <taxon>Hygrophila</taxon>
        <taxon>Lymnaeoidea</taxon>
        <taxon>Planorbidae</taxon>
        <taxon>Biomphalaria</taxon>
    </lineage>
</organism>
<gene>
    <name evidence="4" type="ORF">Bpfe_022186</name>
</gene>
<protein>
    <recommendedName>
        <fullName evidence="6">Ig-like domain-containing protein</fullName>
    </recommendedName>
</protein>
<accession>A0AAD8B6N4</accession>
<dbReference type="AlphaFoldDB" id="A0AAD8B6N4"/>
<feature type="signal peptide" evidence="3">
    <location>
        <begin position="1"/>
        <end position="29"/>
    </location>
</feature>
<reference evidence="4" key="2">
    <citation type="submission" date="2023-04" db="EMBL/GenBank/DDBJ databases">
        <authorList>
            <person name="Bu L."/>
            <person name="Lu L."/>
            <person name="Laidemitt M.R."/>
            <person name="Zhang S.M."/>
            <person name="Mutuku M."/>
            <person name="Mkoji G."/>
            <person name="Steinauer M."/>
            <person name="Loker E.S."/>
        </authorList>
    </citation>
    <scope>NUCLEOTIDE SEQUENCE</scope>
    <source>
        <strain evidence="4">KasaAsao</strain>
        <tissue evidence="4">Whole Snail</tissue>
    </source>
</reference>
<keyword evidence="3" id="KW-0732">Signal</keyword>